<feature type="compositionally biased region" description="Polar residues" evidence="1">
    <location>
        <begin position="480"/>
        <end position="489"/>
    </location>
</feature>
<dbReference type="PANTHER" id="PTHR47532:SF1">
    <property type="entry name" value="RETINAL-BINDING PROTEIN"/>
    <property type="match status" value="1"/>
</dbReference>
<organism evidence="2 3">
    <name type="scientific">Chlamydomonas schloesseri</name>
    <dbReference type="NCBI Taxonomy" id="2026947"/>
    <lineage>
        <taxon>Eukaryota</taxon>
        <taxon>Viridiplantae</taxon>
        <taxon>Chlorophyta</taxon>
        <taxon>core chlorophytes</taxon>
        <taxon>Chlorophyceae</taxon>
        <taxon>CS clade</taxon>
        <taxon>Chlamydomonadales</taxon>
        <taxon>Chlamydomonadaceae</taxon>
        <taxon>Chlamydomonas</taxon>
    </lineage>
</organism>
<evidence type="ECO:0000313" key="2">
    <source>
        <dbReference type="EMBL" id="KAG2452955.1"/>
    </source>
</evidence>
<dbReference type="PANTHER" id="PTHR47532">
    <property type="entry name" value="RETINAL-BINDING PROTEIN"/>
    <property type="match status" value="1"/>
</dbReference>
<evidence type="ECO:0000313" key="3">
    <source>
        <dbReference type="Proteomes" id="UP000613740"/>
    </source>
</evidence>
<dbReference type="AlphaFoldDB" id="A0A835WUY5"/>
<gene>
    <name evidence="2" type="ORF">HYH02_002292</name>
</gene>
<protein>
    <submittedName>
        <fullName evidence="2">Uncharacterized protein</fullName>
    </submittedName>
</protein>
<feature type="compositionally biased region" description="Basic and acidic residues" evidence="1">
    <location>
        <begin position="555"/>
        <end position="564"/>
    </location>
</feature>
<proteinExistence type="predicted"/>
<feature type="compositionally biased region" description="Low complexity" evidence="1">
    <location>
        <begin position="541"/>
        <end position="550"/>
    </location>
</feature>
<feature type="compositionally biased region" description="Basic and acidic residues" evidence="1">
    <location>
        <begin position="494"/>
        <end position="507"/>
    </location>
</feature>
<keyword evidence="3" id="KW-1185">Reference proteome</keyword>
<sequence length="564" mass="58028">MDTPTRIDDCFWRNRMICEELALSLTRIKQGLADGEVAAACDRMHALLVQAERDVWTVQETNTSSVRQQLKQFIPQDFRGALLERQRVAGEAKYKKQIDDLVKRGGTIRARYDLYLQHQWERRQSLVQLGECSGMYKIVIKWVAGIPQVLLDFAKEINAKLGPMEEQRIKYGPDLYGITTLGLRLTVCLAAWAESAGGVGKGAAATPAARDAVPHLKAVVEPAVKFYVEQMLRVIRFIGNVFQHSPFILSKEDLEHGGAAAAAASAGVPSNGDHHGPEPAGISATNGAAAAHAAAHSVLEKEAAGPGPAELKAATGVTATSGAAQAAADEPLDVALQGVRLGSSAGASGAALSKAGSLVAPATPAATPPEAAGRVALLNSNGYMATTTAPASATVAAPPALQAEAQSHSGTLPLRPSPLSRHDTPAPTHLLPSPNGRGLVTPEAALLPSPGAHRGYNSAVGATSGGNGRTSANGGRVSLTGDSQCSFTSAPEDAPWHHPEAGYHESSADGGHGIGSLFLGCLGLGGPGHSHGRTGAGAGAGTPPAANSGNPSEKAGLELKPIAE</sequence>
<evidence type="ECO:0000256" key="1">
    <source>
        <dbReference type="SAM" id="MobiDB-lite"/>
    </source>
</evidence>
<name>A0A835WUY5_9CHLO</name>
<feature type="region of interest" description="Disordered" evidence="1">
    <location>
        <begin position="531"/>
        <end position="564"/>
    </location>
</feature>
<dbReference type="OrthoDB" id="1434354at2759"/>
<feature type="compositionally biased region" description="Gly residues" evidence="1">
    <location>
        <begin position="531"/>
        <end position="540"/>
    </location>
</feature>
<feature type="region of interest" description="Disordered" evidence="1">
    <location>
        <begin position="260"/>
        <end position="287"/>
    </location>
</feature>
<feature type="region of interest" description="Disordered" evidence="1">
    <location>
        <begin position="404"/>
        <end position="508"/>
    </location>
</feature>
<comment type="caution">
    <text evidence="2">The sequence shown here is derived from an EMBL/GenBank/DDBJ whole genome shotgun (WGS) entry which is preliminary data.</text>
</comment>
<accession>A0A835WUY5</accession>
<dbReference type="EMBL" id="JAEHOD010000004">
    <property type="protein sequence ID" value="KAG2452955.1"/>
    <property type="molecule type" value="Genomic_DNA"/>
</dbReference>
<dbReference type="Proteomes" id="UP000613740">
    <property type="component" value="Unassembled WGS sequence"/>
</dbReference>
<reference evidence="2" key="1">
    <citation type="journal article" date="2020" name="bioRxiv">
        <title>Comparative genomics of Chlamydomonas.</title>
        <authorList>
            <person name="Craig R.J."/>
            <person name="Hasan A.R."/>
            <person name="Ness R.W."/>
            <person name="Keightley P.D."/>
        </authorList>
    </citation>
    <scope>NUCLEOTIDE SEQUENCE</scope>
    <source>
        <strain evidence="2">CCAP 11/173</strain>
    </source>
</reference>